<sequence length="68" mass="7990">TERCSDRMTHYKIVDLIQRQKQTRLWDIKTRKVENIISGFDGTTTNVTSYALAFYSCMWAYGGWYVTA</sequence>
<keyword evidence="2" id="KW-1185">Reference proteome</keyword>
<dbReference type="Proteomes" id="UP001195483">
    <property type="component" value="Unassembled WGS sequence"/>
</dbReference>
<evidence type="ECO:0000313" key="1">
    <source>
        <dbReference type="EMBL" id="KAK3611651.1"/>
    </source>
</evidence>
<reference evidence="1" key="2">
    <citation type="journal article" date="2021" name="Genome Biol. Evol.">
        <title>Developing a high-quality reference genome for a parasitic bivalve with doubly uniparental inheritance (Bivalvia: Unionida).</title>
        <authorList>
            <person name="Smith C.H."/>
        </authorList>
    </citation>
    <scope>NUCLEOTIDE SEQUENCE</scope>
    <source>
        <strain evidence="1">CHS0354</strain>
        <tissue evidence="1">Mantle</tissue>
    </source>
</reference>
<reference evidence="1" key="3">
    <citation type="submission" date="2023-05" db="EMBL/GenBank/DDBJ databases">
        <authorList>
            <person name="Smith C.H."/>
        </authorList>
    </citation>
    <scope>NUCLEOTIDE SEQUENCE</scope>
    <source>
        <strain evidence="1">CHS0354</strain>
        <tissue evidence="1">Mantle</tissue>
    </source>
</reference>
<gene>
    <name evidence="1" type="ORF">CHS0354_021904</name>
</gene>
<protein>
    <submittedName>
        <fullName evidence="1">Uncharacterized protein</fullName>
    </submittedName>
</protein>
<reference evidence="1" key="1">
    <citation type="journal article" date="2021" name="Genome Biol. Evol.">
        <title>A High-Quality Reference Genome for a Parasitic Bivalve with Doubly Uniparental Inheritance (Bivalvia: Unionida).</title>
        <authorList>
            <person name="Smith C.H."/>
        </authorList>
    </citation>
    <scope>NUCLEOTIDE SEQUENCE</scope>
    <source>
        <strain evidence="1">CHS0354</strain>
    </source>
</reference>
<organism evidence="1 2">
    <name type="scientific">Potamilus streckersoni</name>
    <dbReference type="NCBI Taxonomy" id="2493646"/>
    <lineage>
        <taxon>Eukaryota</taxon>
        <taxon>Metazoa</taxon>
        <taxon>Spiralia</taxon>
        <taxon>Lophotrochozoa</taxon>
        <taxon>Mollusca</taxon>
        <taxon>Bivalvia</taxon>
        <taxon>Autobranchia</taxon>
        <taxon>Heteroconchia</taxon>
        <taxon>Palaeoheterodonta</taxon>
        <taxon>Unionida</taxon>
        <taxon>Unionoidea</taxon>
        <taxon>Unionidae</taxon>
        <taxon>Ambleminae</taxon>
        <taxon>Lampsilini</taxon>
        <taxon>Potamilus</taxon>
    </lineage>
</organism>
<dbReference type="AlphaFoldDB" id="A0AAE0TJY9"/>
<accession>A0AAE0TJY9</accession>
<dbReference type="EMBL" id="JAEAOA010001331">
    <property type="protein sequence ID" value="KAK3611651.1"/>
    <property type="molecule type" value="Genomic_DNA"/>
</dbReference>
<feature type="non-terminal residue" evidence="1">
    <location>
        <position position="1"/>
    </location>
</feature>
<proteinExistence type="predicted"/>
<comment type="caution">
    <text evidence="1">The sequence shown here is derived from an EMBL/GenBank/DDBJ whole genome shotgun (WGS) entry which is preliminary data.</text>
</comment>
<evidence type="ECO:0000313" key="2">
    <source>
        <dbReference type="Proteomes" id="UP001195483"/>
    </source>
</evidence>
<name>A0AAE0TJY9_9BIVA</name>